<dbReference type="EMBL" id="CP011112">
    <property type="protein sequence ID" value="AKU17958.1"/>
    <property type="molecule type" value="Genomic_DNA"/>
</dbReference>
<name>A0A0K1JMZ5_9MICO</name>
<proteinExistence type="predicted"/>
<evidence type="ECO:0000313" key="2">
    <source>
        <dbReference type="EMBL" id="AKU17958.1"/>
    </source>
</evidence>
<evidence type="ECO:0000256" key="1">
    <source>
        <dbReference type="SAM" id="Phobius"/>
    </source>
</evidence>
<dbReference type="Proteomes" id="UP000066480">
    <property type="component" value="Chromosome"/>
</dbReference>
<dbReference type="KEGG" id="lmoi:VV02_22325"/>
<dbReference type="RefSeq" id="WP_052595189.1">
    <property type="nucleotide sequence ID" value="NZ_CP011112.1"/>
</dbReference>
<keyword evidence="1" id="KW-0812">Transmembrane</keyword>
<gene>
    <name evidence="2" type="ORF">VV02_22325</name>
</gene>
<reference evidence="2 3" key="1">
    <citation type="submission" date="2015-03" db="EMBL/GenBank/DDBJ databases">
        <title>Luteipulveratus halotolerans sp. nov., a novel actinobacterium (Dermacoccaceae) from Sarawak, Malaysia.</title>
        <authorList>
            <person name="Juboi H."/>
            <person name="Basik A."/>
            <person name="Shamsul S.S."/>
            <person name="Arnold P."/>
            <person name="Schmitt E.K."/>
            <person name="Sanglier J.-J."/>
            <person name="Yeo T."/>
        </authorList>
    </citation>
    <scope>NUCLEOTIDE SEQUENCE [LARGE SCALE GENOMIC DNA]</scope>
    <source>
        <strain evidence="2 3">MN07-A0370</strain>
    </source>
</reference>
<protein>
    <recommendedName>
        <fullName evidence="4">DUF2530 domain-containing protein</fullName>
    </recommendedName>
</protein>
<dbReference type="OrthoDB" id="5149277at2"/>
<feature type="transmembrane region" description="Helical" evidence="1">
    <location>
        <begin position="28"/>
        <end position="47"/>
    </location>
</feature>
<accession>A0A0K1JMZ5</accession>
<dbReference type="Pfam" id="PF10745">
    <property type="entry name" value="DUF2530"/>
    <property type="match status" value="1"/>
</dbReference>
<organism evidence="2 3">
    <name type="scientific">Luteipulveratus mongoliensis</name>
    <dbReference type="NCBI Taxonomy" id="571913"/>
    <lineage>
        <taxon>Bacteria</taxon>
        <taxon>Bacillati</taxon>
        <taxon>Actinomycetota</taxon>
        <taxon>Actinomycetes</taxon>
        <taxon>Micrococcales</taxon>
        <taxon>Dermacoccaceae</taxon>
        <taxon>Luteipulveratus</taxon>
    </lineage>
</organism>
<dbReference type="AlphaFoldDB" id="A0A0K1JMZ5"/>
<feature type="transmembrane region" description="Helical" evidence="1">
    <location>
        <begin position="53"/>
        <end position="72"/>
    </location>
</feature>
<dbReference type="InterPro" id="IPR019681">
    <property type="entry name" value="DUF2530"/>
</dbReference>
<keyword evidence="1" id="KW-1133">Transmembrane helix</keyword>
<evidence type="ECO:0000313" key="3">
    <source>
        <dbReference type="Proteomes" id="UP000066480"/>
    </source>
</evidence>
<evidence type="ECO:0008006" key="4">
    <source>
        <dbReference type="Google" id="ProtNLM"/>
    </source>
</evidence>
<keyword evidence="3" id="KW-1185">Reference proteome</keyword>
<keyword evidence="1" id="KW-0472">Membrane</keyword>
<sequence>MTNPATPPHYDSEHPTALPFDTLRVVEIGIALWAIALVAALAIPALHEGDRDWWPWVPVAGMALGALGWVYLRRGRGNAAEA</sequence>